<evidence type="ECO:0000259" key="1">
    <source>
        <dbReference type="PROSITE" id="PS51819"/>
    </source>
</evidence>
<organism evidence="2 3">
    <name type="scientific">Aliidiomarina shirensis</name>
    <dbReference type="NCBI Taxonomy" id="1048642"/>
    <lineage>
        <taxon>Bacteria</taxon>
        <taxon>Pseudomonadati</taxon>
        <taxon>Pseudomonadota</taxon>
        <taxon>Gammaproteobacteria</taxon>
        <taxon>Alteromonadales</taxon>
        <taxon>Idiomarinaceae</taxon>
        <taxon>Aliidiomarina</taxon>
    </lineage>
</organism>
<comment type="caution">
    <text evidence="2">The sequence shown here is derived from an EMBL/GenBank/DDBJ whole genome shotgun (WGS) entry which is preliminary data.</text>
</comment>
<dbReference type="Gene3D" id="3.10.180.10">
    <property type="entry name" value="2,3-Dihydroxybiphenyl 1,2-Dioxygenase, domain 1"/>
    <property type="match status" value="1"/>
</dbReference>
<dbReference type="PROSITE" id="PS51819">
    <property type="entry name" value="VOC"/>
    <property type="match status" value="1"/>
</dbReference>
<proteinExistence type="predicted"/>
<evidence type="ECO:0000313" key="3">
    <source>
        <dbReference type="Proteomes" id="UP000286934"/>
    </source>
</evidence>
<evidence type="ECO:0000313" key="2">
    <source>
        <dbReference type="EMBL" id="RUO38604.1"/>
    </source>
</evidence>
<feature type="domain" description="VOC" evidence="1">
    <location>
        <begin position="5"/>
        <end position="115"/>
    </location>
</feature>
<dbReference type="RefSeq" id="WP_126805820.1">
    <property type="nucleotide sequence ID" value="NZ_PIPP01000001.1"/>
</dbReference>
<dbReference type="PANTHER" id="PTHR33993:SF1">
    <property type="entry name" value="GLYOXALASE FAMILY PROTEIN"/>
    <property type="match status" value="1"/>
</dbReference>
<keyword evidence="3" id="KW-1185">Reference proteome</keyword>
<dbReference type="InterPro" id="IPR037523">
    <property type="entry name" value="VOC_core"/>
</dbReference>
<protein>
    <submittedName>
        <fullName evidence="2">Glyoxalase</fullName>
    </submittedName>
</protein>
<dbReference type="SUPFAM" id="SSF54593">
    <property type="entry name" value="Glyoxalase/Bleomycin resistance protein/Dihydroxybiphenyl dioxygenase"/>
    <property type="match status" value="1"/>
</dbReference>
<dbReference type="PANTHER" id="PTHR33993">
    <property type="entry name" value="GLYOXALASE-RELATED"/>
    <property type="match status" value="1"/>
</dbReference>
<reference evidence="3" key="1">
    <citation type="journal article" date="2018" name="Front. Microbiol.">
        <title>Genome-Based Analysis Reveals the Taxonomy and Diversity of the Family Idiomarinaceae.</title>
        <authorList>
            <person name="Liu Y."/>
            <person name="Lai Q."/>
            <person name="Shao Z."/>
        </authorList>
    </citation>
    <scope>NUCLEOTIDE SEQUENCE [LARGE SCALE GENOMIC DNA]</scope>
    <source>
        <strain evidence="3">AIS</strain>
    </source>
</reference>
<dbReference type="CDD" id="cd07247">
    <property type="entry name" value="SgaA_N_like"/>
    <property type="match status" value="1"/>
</dbReference>
<sequence>MAVEKMNYIEIPASNLEGTKRFFAEVFEWSFQDYGPDYTAILDAGIDGGFYRSQLVSRTELGSALVVLRSNNLEASLGKVEVAGGEIVKQIFSFPGGRRFHFTDPSGNEYAVWSE</sequence>
<gene>
    <name evidence="2" type="ORF">CWE13_02865</name>
</gene>
<dbReference type="InterPro" id="IPR029068">
    <property type="entry name" value="Glyas_Bleomycin-R_OHBP_Dase"/>
</dbReference>
<dbReference type="Pfam" id="PF00903">
    <property type="entry name" value="Glyoxalase"/>
    <property type="match status" value="1"/>
</dbReference>
<dbReference type="InterPro" id="IPR052164">
    <property type="entry name" value="Anthracycline_SecMetBiosynth"/>
</dbReference>
<dbReference type="AlphaFoldDB" id="A0A432WXU7"/>
<dbReference type="EMBL" id="PIPP01000001">
    <property type="protein sequence ID" value="RUO38604.1"/>
    <property type="molecule type" value="Genomic_DNA"/>
</dbReference>
<dbReference type="Proteomes" id="UP000286934">
    <property type="component" value="Unassembled WGS sequence"/>
</dbReference>
<dbReference type="InterPro" id="IPR004360">
    <property type="entry name" value="Glyas_Fos-R_dOase_dom"/>
</dbReference>
<name>A0A432WXU7_9GAMM</name>
<accession>A0A432WXU7</accession>
<dbReference type="OrthoDB" id="9792323at2"/>